<dbReference type="Proteomes" id="UP001596087">
    <property type="component" value="Unassembled WGS sequence"/>
</dbReference>
<keyword evidence="1" id="KW-0472">Membrane</keyword>
<dbReference type="InterPro" id="IPR046289">
    <property type="entry name" value="DUF6326"/>
</dbReference>
<protein>
    <submittedName>
        <fullName evidence="2">DUF6326 family protein</fullName>
    </submittedName>
</protein>
<keyword evidence="1" id="KW-0812">Transmembrane</keyword>
<feature type="transmembrane region" description="Helical" evidence="1">
    <location>
        <begin position="71"/>
        <end position="92"/>
    </location>
</feature>
<comment type="caution">
    <text evidence="2">The sequence shown here is derived from an EMBL/GenBank/DDBJ whole genome shotgun (WGS) entry which is preliminary data.</text>
</comment>
<feature type="transmembrane region" description="Helical" evidence="1">
    <location>
        <begin position="31"/>
        <end position="51"/>
    </location>
</feature>
<dbReference type="RefSeq" id="WP_378585825.1">
    <property type="nucleotide sequence ID" value="NZ_JBHSKD010000002.1"/>
</dbReference>
<dbReference type="EMBL" id="JBHSKD010000002">
    <property type="protein sequence ID" value="MFC5175294.1"/>
    <property type="molecule type" value="Genomic_DNA"/>
</dbReference>
<gene>
    <name evidence="2" type="ORF">ACFPGP_01340</name>
</gene>
<sequence length="157" mass="16799">MTHTAPAPTIPTTGSTHLDPVPVNVRVKISALWAAMMFVYVYVDLFSLFRADIRADLDAGQVWTFTVGQGFLLGVTAYVAIPSLMVFLSLVLPARVARWGNLVLASVYLLTVVGGAIGETWTYYLLGSALEVAALAAVIGYAWTWPRVGPSPADGGR</sequence>
<reference evidence="3" key="1">
    <citation type="journal article" date="2019" name="Int. J. Syst. Evol. Microbiol.">
        <title>The Global Catalogue of Microorganisms (GCM) 10K type strain sequencing project: providing services to taxonomists for standard genome sequencing and annotation.</title>
        <authorList>
            <consortium name="The Broad Institute Genomics Platform"/>
            <consortium name="The Broad Institute Genome Sequencing Center for Infectious Disease"/>
            <person name="Wu L."/>
            <person name="Ma J."/>
        </authorList>
    </citation>
    <scope>NUCLEOTIDE SEQUENCE [LARGE SCALE GENOMIC DNA]</scope>
    <source>
        <strain evidence="3">DFY41</strain>
    </source>
</reference>
<accession>A0ABW0BDH5</accession>
<dbReference type="Pfam" id="PF19851">
    <property type="entry name" value="DUF6326"/>
    <property type="match status" value="1"/>
</dbReference>
<keyword evidence="3" id="KW-1185">Reference proteome</keyword>
<feature type="transmembrane region" description="Helical" evidence="1">
    <location>
        <begin position="123"/>
        <end position="143"/>
    </location>
</feature>
<evidence type="ECO:0000313" key="2">
    <source>
        <dbReference type="EMBL" id="MFC5175294.1"/>
    </source>
</evidence>
<proteinExistence type="predicted"/>
<keyword evidence="1" id="KW-1133">Transmembrane helix</keyword>
<name>A0ABW0BDH5_9ACTN</name>
<evidence type="ECO:0000256" key="1">
    <source>
        <dbReference type="SAM" id="Phobius"/>
    </source>
</evidence>
<evidence type="ECO:0000313" key="3">
    <source>
        <dbReference type="Proteomes" id="UP001596087"/>
    </source>
</evidence>
<organism evidence="2 3">
    <name type="scientific">Nocardioides taihuensis</name>
    <dbReference type="NCBI Taxonomy" id="1835606"/>
    <lineage>
        <taxon>Bacteria</taxon>
        <taxon>Bacillati</taxon>
        <taxon>Actinomycetota</taxon>
        <taxon>Actinomycetes</taxon>
        <taxon>Propionibacteriales</taxon>
        <taxon>Nocardioidaceae</taxon>
        <taxon>Nocardioides</taxon>
    </lineage>
</organism>
<feature type="transmembrane region" description="Helical" evidence="1">
    <location>
        <begin position="99"/>
        <end position="117"/>
    </location>
</feature>